<name>A0AA40ALM5_9PEZI</name>
<dbReference type="Proteomes" id="UP001172101">
    <property type="component" value="Unassembled WGS sequence"/>
</dbReference>
<keyword evidence="3" id="KW-1185">Reference proteome</keyword>
<evidence type="ECO:0000313" key="2">
    <source>
        <dbReference type="EMBL" id="KAK0718094.1"/>
    </source>
</evidence>
<proteinExistence type="predicted"/>
<evidence type="ECO:0000313" key="3">
    <source>
        <dbReference type="Proteomes" id="UP001172101"/>
    </source>
</evidence>
<organism evidence="2 3">
    <name type="scientific">Lasiosphaeria miniovina</name>
    <dbReference type="NCBI Taxonomy" id="1954250"/>
    <lineage>
        <taxon>Eukaryota</taxon>
        <taxon>Fungi</taxon>
        <taxon>Dikarya</taxon>
        <taxon>Ascomycota</taxon>
        <taxon>Pezizomycotina</taxon>
        <taxon>Sordariomycetes</taxon>
        <taxon>Sordariomycetidae</taxon>
        <taxon>Sordariales</taxon>
        <taxon>Lasiosphaeriaceae</taxon>
        <taxon>Lasiosphaeria</taxon>
    </lineage>
</organism>
<sequence length="258" mass="29234">MNVQSELPKLGWRLTREQPRNIGWRQQQHTIRAPVTTVVGNASSRLRSKDDKRFSRKTGVPLGSACIFTVCRSERFPQPVDSRRRHPRPPSKPRVLVLVYCTCPVCYPNPGIAFVRRSRFESRRILAPNRAKKKKRRTKCPTNPTPRSTKRIGRSQMQASPNTAHCSDSMPCWTDACLASSSQHSGMWSGGWLHVGTLRGSLAHLCAPMLLRDTLLFVCLLLVCFNFHGIAWPCPPRTLGARARNWPGTWKHGTDIEF</sequence>
<dbReference type="GeneID" id="85317599"/>
<gene>
    <name evidence="2" type="ORF">B0T26DRAFT_312514</name>
</gene>
<accession>A0AA40ALM5</accession>
<reference evidence="2" key="1">
    <citation type="submission" date="2023-06" db="EMBL/GenBank/DDBJ databases">
        <title>Genome-scale phylogeny and comparative genomics of the fungal order Sordariales.</title>
        <authorList>
            <consortium name="Lawrence Berkeley National Laboratory"/>
            <person name="Hensen N."/>
            <person name="Bonometti L."/>
            <person name="Westerberg I."/>
            <person name="Brannstrom I.O."/>
            <person name="Guillou S."/>
            <person name="Cros-Aarteil S."/>
            <person name="Calhoun S."/>
            <person name="Haridas S."/>
            <person name="Kuo A."/>
            <person name="Mondo S."/>
            <person name="Pangilinan J."/>
            <person name="Riley R."/>
            <person name="LaButti K."/>
            <person name="Andreopoulos B."/>
            <person name="Lipzen A."/>
            <person name="Chen C."/>
            <person name="Yanf M."/>
            <person name="Daum C."/>
            <person name="Ng V."/>
            <person name="Clum A."/>
            <person name="Steindorff A."/>
            <person name="Ohm R."/>
            <person name="Martin F."/>
            <person name="Silar P."/>
            <person name="Natvig D."/>
            <person name="Lalanne C."/>
            <person name="Gautier V."/>
            <person name="Ament-velasquez S.L."/>
            <person name="Kruys A."/>
            <person name="Hutchinson M.I."/>
            <person name="Powell A.J."/>
            <person name="Barry K."/>
            <person name="Miller A.N."/>
            <person name="Grigoriev I.V."/>
            <person name="Debuchy R."/>
            <person name="Gladieux P."/>
            <person name="Thoren M.H."/>
            <person name="Johannesson H."/>
        </authorList>
    </citation>
    <scope>NUCLEOTIDE SEQUENCE</scope>
    <source>
        <strain evidence="2">SMH2392-1A</strain>
    </source>
</reference>
<dbReference type="AlphaFoldDB" id="A0AA40ALM5"/>
<comment type="caution">
    <text evidence="2">The sequence shown here is derived from an EMBL/GenBank/DDBJ whole genome shotgun (WGS) entry which is preliminary data.</text>
</comment>
<dbReference type="RefSeq" id="XP_060296887.1">
    <property type="nucleotide sequence ID" value="XM_060434329.1"/>
</dbReference>
<evidence type="ECO:0000256" key="1">
    <source>
        <dbReference type="SAM" id="MobiDB-lite"/>
    </source>
</evidence>
<feature type="region of interest" description="Disordered" evidence="1">
    <location>
        <begin position="131"/>
        <end position="160"/>
    </location>
</feature>
<dbReference type="EMBL" id="JAUIRO010000004">
    <property type="protein sequence ID" value="KAK0718094.1"/>
    <property type="molecule type" value="Genomic_DNA"/>
</dbReference>
<protein>
    <submittedName>
        <fullName evidence="2">Uncharacterized protein</fullName>
    </submittedName>
</protein>